<reference evidence="7" key="1">
    <citation type="submission" date="2017-03" db="EMBL/GenBank/DDBJ databases">
        <title>Phytopthora megakarya and P. palmivora, two closely related causual agents of cacao black pod achieved similar genome size and gene model numbers by different mechanisms.</title>
        <authorList>
            <person name="Ali S."/>
            <person name="Shao J."/>
            <person name="Larry D.J."/>
            <person name="Kronmiller B."/>
            <person name="Shen D."/>
            <person name="Strem M.D."/>
            <person name="Melnick R.L."/>
            <person name="Guiltinan M.J."/>
            <person name="Tyler B.M."/>
            <person name="Meinhardt L.W."/>
            <person name="Bailey B.A."/>
        </authorList>
    </citation>
    <scope>NUCLEOTIDE SEQUENCE [LARGE SCALE GENOMIC DNA]</scope>
    <source>
        <strain evidence="7">zdho120</strain>
    </source>
</reference>
<dbReference type="PANTHER" id="PTHR10983">
    <property type="entry name" value="1-ACYLGLYCEROL-3-PHOSPHATE ACYLTRANSFERASE-RELATED"/>
    <property type="match status" value="1"/>
</dbReference>
<dbReference type="OrthoDB" id="186786at2759"/>
<dbReference type="Pfam" id="PF16076">
    <property type="entry name" value="Acyltransf_C"/>
    <property type="match status" value="1"/>
</dbReference>
<dbReference type="Pfam" id="PF01553">
    <property type="entry name" value="Acyltransferase"/>
    <property type="match status" value="1"/>
</dbReference>
<comment type="similarity">
    <text evidence="1">Belongs to the 1-acyl-sn-glycerol-3-phosphate acyltransferase family.</text>
</comment>
<dbReference type="EMBL" id="NBNE01000685">
    <property type="protein sequence ID" value="OWZ17829.1"/>
    <property type="molecule type" value="Genomic_DNA"/>
</dbReference>
<dbReference type="SUPFAM" id="SSF69593">
    <property type="entry name" value="Glycerol-3-phosphate (1)-acyltransferase"/>
    <property type="match status" value="1"/>
</dbReference>
<dbReference type="GO" id="GO:0003841">
    <property type="term" value="F:1-acylglycerol-3-phosphate O-acyltransferase activity"/>
    <property type="evidence" value="ECO:0007669"/>
    <property type="project" value="TreeGrafter"/>
</dbReference>
<feature type="transmembrane region" description="Helical" evidence="4">
    <location>
        <begin position="26"/>
        <end position="54"/>
    </location>
</feature>
<evidence type="ECO:0000313" key="6">
    <source>
        <dbReference type="EMBL" id="OWZ17829.1"/>
    </source>
</evidence>
<protein>
    <submittedName>
        <fullName evidence="6">Lysocardiolipin acyltransferase</fullName>
    </submittedName>
</protein>
<keyword evidence="3 6" id="KW-0012">Acyltransferase</keyword>
<dbReference type="AlphaFoldDB" id="A0A225WL32"/>
<feature type="domain" description="Phospholipid/glycerol acyltransferase" evidence="5">
    <location>
        <begin position="113"/>
        <end position="235"/>
    </location>
</feature>
<evidence type="ECO:0000256" key="1">
    <source>
        <dbReference type="ARBA" id="ARBA00008655"/>
    </source>
</evidence>
<keyword evidence="4" id="KW-1133">Transmembrane helix</keyword>
<dbReference type="STRING" id="4795.A0A225WL32"/>
<evidence type="ECO:0000256" key="3">
    <source>
        <dbReference type="ARBA" id="ARBA00023315"/>
    </source>
</evidence>
<keyword evidence="4" id="KW-0812">Transmembrane</keyword>
<gene>
    <name evidence="6" type="ORF">PHMEG_0008168</name>
</gene>
<keyword evidence="4" id="KW-0472">Membrane</keyword>
<keyword evidence="2 6" id="KW-0808">Transferase</keyword>
<comment type="caution">
    <text evidence="6">The sequence shown here is derived from an EMBL/GenBank/DDBJ whole genome shotgun (WGS) entry which is preliminary data.</text>
</comment>
<dbReference type="Proteomes" id="UP000198211">
    <property type="component" value="Unassembled WGS sequence"/>
</dbReference>
<dbReference type="InterPro" id="IPR002123">
    <property type="entry name" value="Plipid/glycerol_acylTrfase"/>
</dbReference>
<accession>A0A225WL32</accession>
<dbReference type="PANTHER" id="PTHR10983:SF24">
    <property type="entry name" value="1-ACYLGLYCEROL-3-PHOSPHATE O-ACYLTRANSFERASE 3, ISOFORM E-RELATED"/>
    <property type="match status" value="1"/>
</dbReference>
<dbReference type="InterPro" id="IPR032098">
    <property type="entry name" value="Acyltransf_C"/>
</dbReference>
<sequence>MSRQQPEAEPMLNLAVHPSVKFEAPATWSGCVGGCSFLLLLVVAAFLNAAFVLWPLTLLRWSCGLSIGTCRPVFRFLEDKYFSMLSGVLEVAGGVHVAVRADQELQFEPHEYVLLLCNHRSEVDWVFFWSLALRLGVHDRVRVVMKSVIRYAPGLGWTLLLLEYPYINRNWATDRERLAKVIQSYKDVDVGSWLAMFPEGTALYDKTLEKSHEFAQKEGEATWNYVLQPRVKGFSLCMEKLDPEYVVDLTVAYPELADGVRPSPVRFARGQYPTEVHMHVKRYHRSTLTEHKDHMDQWLKDRFAEKEERLRRFYETGVFEGKPCLREELPLWSSVVPGTLFNLALCYLALCLLIQFPLATCTWFALCSGLSMLQAHNFGN</sequence>
<dbReference type="CDD" id="cd07990">
    <property type="entry name" value="LPLAT_LCLAT1-like"/>
    <property type="match status" value="1"/>
</dbReference>
<organism evidence="6 7">
    <name type="scientific">Phytophthora megakarya</name>
    <dbReference type="NCBI Taxonomy" id="4795"/>
    <lineage>
        <taxon>Eukaryota</taxon>
        <taxon>Sar</taxon>
        <taxon>Stramenopiles</taxon>
        <taxon>Oomycota</taxon>
        <taxon>Peronosporomycetes</taxon>
        <taxon>Peronosporales</taxon>
        <taxon>Peronosporaceae</taxon>
        <taxon>Phytophthora</taxon>
    </lineage>
</organism>
<evidence type="ECO:0000313" key="7">
    <source>
        <dbReference type="Proteomes" id="UP000198211"/>
    </source>
</evidence>
<evidence type="ECO:0000256" key="2">
    <source>
        <dbReference type="ARBA" id="ARBA00022679"/>
    </source>
</evidence>
<proteinExistence type="inferred from homology"/>
<name>A0A225WL32_9STRA</name>
<dbReference type="SMART" id="SM00563">
    <property type="entry name" value="PlsC"/>
    <property type="match status" value="1"/>
</dbReference>
<keyword evidence="7" id="KW-1185">Reference proteome</keyword>
<dbReference type="GO" id="GO:0012505">
    <property type="term" value="C:endomembrane system"/>
    <property type="evidence" value="ECO:0007669"/>
    <property type="project" value="TreeGrafter"/>
</dbReference>
<evidence type="ECO:0000256" key="4">
    <source>
        <dbReference type="SAM" id="Phobius"/>
    </source>
</evidence>
<evidence type="ECO:0000259" key="5">
    <source>
        <dbReference type="SMART" id="SM00563"/>
    </source>
</evidence>